<reference evidence="1 2" key="1">
    <citation type="submission" date="2020-04" db="EMBL/GenBank/DDBJ databases">
        <authorList>
            <person name="Zhang R."/>
            <person name="Schippers A."/>
        </authorList>
    </citation>
    <scope>NUCLEOTIDE SEQUENCE [LARGE SCALE GENOMIC DNA]</scope>
    <source>
        <strain evidence="1 2">DSM 109850</strain>
    </source>
</reference>
<comment type="caution">
    <text evidence="1">The sequence shown here is derived from an EMBL/GenBank/DDBJ whole genome shotgun (WGS) entry which is preliminary data.</text>
</comment>
<protein>
    <submittedName>
        <fullName evidence="1">Uncharacterized protein</fullName>
    </submittedName>
</protein>
<keyword evidence="2" id="KW-1185">Reference proteome</keyword>
<dbReference type="Proteomes" id="UP000533476">
    <property type="component" value="Unassembled WGS sequence"/>
</dbReference>
<organism evidence="1 2">
    <name type="scientific">Sulfobacillus harzensis</name>
    <dbReference type="NCBI Taxonomy" id="2729629"/>
    <lineage>
        <taxon>Bacteria</taxon>
        <taxon>Bacillati</taxon>
        <taxon>Bacillota</taxon>
        <taxon>Clostridia</taxon>
        <taxon>Eubacteriales</taxon>
        <taxon>Clostridiales Family XVII. Incertae Sedis</taxon>
        <taxon>Sulfobacillus</taxon>
    </lineage>
</organism>
<name>A0A7Y0Q155_9FIRM</name>
<dbReference type="Gene3D" id="3.30.2140.10">
    <property type="entry name" value="Arylamine N-acetyltransferase"/>
    <property type="match status" value="1"/>
</dbReference>
<accession>A0A7Y0Q155</accession>
<dbReference type="EMBL" id="JABBVZ010000012">
    <property type="protein sequence ID" value="NMP21753.1"/>
    <property type="molecule type" value="Genomic_DNA"/>
</dbReference>
<evidence type="ECO:0000313" key="2">
    <source>
        <dbReference type="Proteomes" id="UP000533476"/>
    </source>
</evidence>
<dbReference type="RefSeq" id="WP_169097441.1">
    <property type="nucleotide sequence ID" value="NZ_JABBVZ010000012.1"/>
</dbReference>
<gene>
    <name evidence="1" type="ORF">HIJ39_05225</name>
</gene>
<dbReference type="AlphaFoldDB" id="A0A7Y0Q155"/>
<proteinExistence type="predicted"/>
<sequence>MTHMARLWDRDVDGTAVPDLEAFSENHRHLSQSPASPWINFVVVRNREKTGRNELKGCIFTRRDVGGEHSRILEGQREWFEILADVFYERLDDDDGRQRRALWRAVMVKHEEWLRQGKG</sequence>
<evidence type="ECO:0000313" key="1">
    <source>
        <dbReference type="EMBL" id="NMP21753.1"/>
    </source>
</evidence>